<dbReference type="AlphaFoldDB" id="A0A2N9G8A9"/>
<evidence type="ECO:0000259" key="1">
    <source>
        <dbReference type="Pfam" id="PF13966"/>
    </source>
</evidence>
<dbReference type="PANTHER" id="PTHR36617:SF16">
    <property type="entry name" value="OS04G0516500 PROTEIN"/>
    <property type="match status" value="1"/>
</dbReference>
<accession>A0A2N9G8A9</accession>
<dbReference type="EMBL" id="OIVN01001566">
    <property type="protein sequence ID" value="SPC95421.1"/>
    <property type="molecule type" value="Genomic_DNA"/>
</dbReference>
<evidence type="ECO:0000313" key="2">
    <source>
        <dbReference type="EMBL" id="SPC95421.1"/>
    </source>
</evidence>
<dbReference type="PANTHER" id="PTHR36617">
    <property type="entry name" value="PROTEIN, PUTATIVE-RELATED"/>
    <property type="match status" value="1"/>
</dbReference>
<feature type="domain" description="Reverse transcriptase zinc-binding" evidence="1">
    <location>
        <begin position="297"/>
        <end position="381"/>
    </location>
</feature>
<gene>
    <name evidence="2" type="ORF">FSB_LOCUS23303</name>
</gene>
<dbReference type="Pfam" id="PF13966">
    <property type="entry name" value="zf-RVT"/>
    <property type="match status" value="1"/>
</dbReference>
<protein>
    <recommendedName>
        <fullName evidence="1">Reverse transcriptase zinc-binding domain-containing protein</fullName>
    </recommendedName>
</protein>
<proteinExistence type="predicted"/>
<organism evidence="2">
    <name type="scientific">Fagus sylvatica</name>
    <name type="common">Beechnut</name>
    <dbReference type="NCBI Taxonomy" id="28930"/>
    <lineage>
        <taxon>Eukaryota</taxon>
        <taxon>Viridiplantae</taxon>
        <taxon>Streptophyta</taxon>
        <taxon>Embryophyta</taxon>
        <taxon>Tracheophyta</taxon>
        <taxon>Spermatophyta</taxon>
        <taxon>Magnoliopsida</taxon>
        <taxon>eudicotyledons</taxon>
        <taxon>Gunneridae</taxon>
        <taxon>Pentapetalae</taxon>
        <taxon>rosids</taxon>
        <taxon>fabids</taxon>
        <taxon>Fagales</taxon>
        <taxon>Fagaceae</taxon>
        <taxon>Fagus</taxon>
    </lineage>
</organism>
<dbReference type="InterPro" id="IPR026960">
    <property type="entry name" value="RVT-Znf"/>
</dbReference>
<name>A0A2N9G8A9_FAGSY</name>
<sequence>MGEGHAWHVEMMVGGHLVVVVGDGLYLEEVGKGGGGGGREVIAGCFSQMMYLGLSLGASFKASMVWNPILEKVERRLAGWKKLYLSKGGRGYNATSYGEVWEDGYTHHLVSWDTVCSPIAHGGLGVRKVEVFNRALLGKWLWKFGREETNLWRWVIVAKYGCEWGGWMSGNPRGTHGCSLWKGILSRWDIFHHHVKLVAGLGSRTLFWHDHWCGDIPLKVRFPVLFSCSSSQSASVASCLYSSNDGAGRSWNITFIRDFNDWEIEEVLAFFTFIHANVPTTLDPDSLSWKLRLHGKFDVKSFYHALAGHSAISFPWRAIWRVKAPRRVSFFLWSAAWGKILTCDNLMRHGFNLASWCCMCQNAGETGPHLLIHCGMASDLWHLVLRSFGVLWVFPNNIADLLFGCGKETEFPIEPELTLELMMAANYLHT</sequence>
<reference evidence="2" key="1">
    <citation type="submission" date="2018-02" db="EMBL/GenBank/DDBJ databases">
        <authorList>
            <person name="Cohen D.B."/>
            <person name="Kent A.D."/>
        </authorList>
    </citation>
    <scope>NUCLEOTIDE SEQUENCE</scope>
</reference>